<accession>H1DKW8</accession>
<evidence type="ECO:0000313" key="3">
    <source>
        <dbReference type="Proteomes" id="UP000004892"/>
    </source>
</evidence>
<feature type="signal peptide" evidence="1">
    <location>
        <begin position="1"/>
        <end position="23"/>
    </location>
</feature>
<dbReference type="GeneID" id="98070426"/>
<protein>
    <recommendedName>
        <fullName evidence="4">DUF2490 domain-containing protein</fullName>
    </recommendedName>
</protein>
<evidence type="ECO:0000256" key="1">
    <source>
        <dbReference type="SAM" id="SignalP"/>
    </source>
</evidence>
<reference evidence="2 3" key="1">
    <citation type="submission" date="2012-01" db="EMBL/GenBank/DDBJ databases">
        <title>The Genome Sequence of Odoribacter laneus YIT 12061.</title>
        <authorList>
            <consortium name="The Broad Institute Genome Sequencing Platform"/>
            <person name="Earl A."/>
            <person name="Ward D."/>
            <person name="Feldgarden M."/>
            <person name="Gevers D."/>
            <person name="Morotomi M."/>
            <person name="Young S.K."/>
            <person name="Zeng Q."/>
            <person name="Gargeya S."/>
            <person name="Fitzgerald M."/>
            <person name="Haas B."/>
            <person name="Abouelleil A."/>
            <person name="Alvarado L."/>
            <person name="Arachchi H.M."/>
            <person name="Berlin A."/>
            <person name="Chapman S.B."/>
            <person name="Gearin G."/>
            <person name="Goldberg J."/>
            <person name="Griggs A."/>
            <person name="Gujja S."/>
            <person name="Hansen M."/>
            <person name="Heiman D."/>
            <person name="Howarth C."/>
            <person name="Larimer J."/>
            <person name="Lui A."/>
            <person name="MacDonald P.J.P."/>
            <person name="McCowen C."/>
            <person name="Montmayeur A."/>
            <person name="Murphy C."/>
            <person name="Neiman D."/>
            <person name="Pearson M."/>
            <person name="Priest M."/>
            <person name="Roberts A."/>
            <person name="Saif S."/>
            <person name="Shea T."/>
            <person name="Sisk P."/>
            <person name="Stolte C."/>
            <person name="Sykes S."/>
            <person name="Wortman J."/>
            <person name="Nusbaum C."/>
            <person name="Birren B."/>
        </authorList>
    </citation>
    <scope>NUCLEOTIDE SEQUENCE [LARGE SCALE GENOMIC DNA]</scope>
    <source>
        <strain evidence="2 3">YIT 12061</strain>
    </source>
</reference>
<evidence type="ECO:0000313" key="2">
    <source>
        <dbReference type="EMBL" id="EHP45263.1"/>
    </source>
</evidence>
<dbReference type="RefSeq" id="WP_009138047.1">
    <property type="nucleotide sequence ID" value="NZ_JH594598.1"/>
</dbReference>
<name>H1DKW8_9BACT</name>
<organism evidence="2 3">
    <name type="scientific">Odoribacter laneus YIT 12061</name>
    <dbReference type="NCBI Taxonomy" id="742817"/>
    <lineage>
        <taxon>Bacteria</taxon>
        <taxon>Pseudomonadati</taxon>
        <taxon>Bacteroidota</taxon>
        <taxon>Bacteroidia</taxon>
        <taxon>Bacteroidales</taxon>
        <taxon>Odoribacteraceae</taxon>
        <taxon>Odoribacter</taxon>
    </lineage>
</organism>
<sequence>MNISWIKLSVMVLCLLSAILCPAQERAYHERYDAECQLALSFWVSHEAEFKAIGSKAGVSARFLFALVAPEISQFGYLSDRAQTYILKVMYVQRGKAYADFSIGRFQMKPSFIERLEQCLRAESTLCTLFPEVLFTAESERAERAERIKRLESMEWQLVYLALFCRVVQQRFEHIVFADETEKLQFYANAYNVGFHLNASRLQQTQGAYFPHLSRQKYRYADISLWFYQNIQLD</sequence>
<feature type="chain" id="PRO_5003548792" description="DUF2490 domain-containing protein" evidence="1">
    <location>
        <begin position="24"/>
        <end position="234"/>
    </location>
</feature>
<evidence type="ECO:0008006" key="4">
    <source>
        <dbReference type="Google" id="ProtNLM"/>
    </source>
</evidence>
<dbReference type="Proteomes" id="UP000004892">
    <property type="component" value="Unassembled WGS sequence"/>
</dbReference>
<dbReference type="STRING" id="742817.HMPREF9449_02904"/>
<keyword evidence="3" id="KW-1185">Reference proteome</keyword>
<gene>
    <name evidence="2" type="ORF">HMPREF9449_02904</name>
</gene>
<dbReference type="AlphaFoldDB" id="H1DKW8"/>
<dbReference type="eggNOG" id="ENOG50334AX">
    <property type="taxonomic scope" value="Bacteria"/>
</dbReference>
<dbReference type="PATRIC" id="fig|742817.3.peg.3106"/>
<dbReference type="EMBL" id="ADMC01000033">
    <property type="protein sequence ID" value="EHP45263.1"/>
    <property type="molecule type" value="Genomic_DNA"/>
</dbReference>
<keyword evidence="1" id="KW-0732">Signal</keyword>
<proteinExistence type="predicted"/>
<comment type="caution">
    <text evidence="2">The sequence shown here is derived from an EMBL/GenBank/DDBJ whole genome shotgun (WGS) entry which is preliminary data.</text>
</comment>
<dbReference type="HOGENOM" id="CLU_096483_0_0_10"/>